<name>G7W2B2_PAETH</name>
<evidence type="ECO:0000313" key="1">
    <source>
        <dbReference type="EMBL" id="AET59696.1"/>
    </source>
</evidence>
<gene>
    <name evidence="1" type="ordered locus">HPL003_14725</name>
</gene>
<organism evidence="1 2">
    <name type="scientific">Paenibacillus terrae (strain HPL-003)</name>
    <dbReference type="NCBI Taxonomy" id="985665"/>
    <lineage>
        <taxon>Bacteria</taxon>
        <taxon>Bacillati</taxon>
        <taxon>Bacillota</taxon>
        <taxon>Bacilli</taxon>
        <taxon>Bacillales</taxon>
        <taxon>Paenibacillaceae</taxon>
        <taxon>Paenibacillus</taxon>
    </lineage>
</organism>
<reference key="2">
    <citation type="submission" date="2011-11" db="EMBL/GenBank/DDBJ databases">
        <authorList>
            <person name="Shin S.H."/>
            <person name="Kim S."/>
            <person name="Kim J.Y."/>
        </authorList>
    </citation>
    <scope>NUCLEOTIDE SEQUENCE</scope>
    <source>
        <strain>HPL-003</strain>
    </source>
</reference>
<reference evidence="2" key="1">
    <citation type="submission" date="2011-11" db="EMBL/GenBank/DDBJ databases">
        <title>Complete sequence of Paenibacillus terrae HPL-003.</title>
        <authorList>
            <person name="Shin S.H."/>
            <person name="Kim S."/>
            <person name="Kim J.Y."/>
        </authorList>
    </citation>
    <scope>NUCLEOTIDE SEQUENCE [LARGE SCALE GENOMIC DNA]</scope>
    <source>
        <strain evidence="2">HPL-003</strain>
    </source>
</reference>
<protein>
    <submittedName>
        <fullName evidence="1">Uncharacterized protein</fullName>
    </submittedName>
</protein>
<proteinExistence type="predicted"/>
<dbReference type="eggNOG" id="ENOG50300X8">
    <property type="taxonomic scope" value="Bacteria"/>
</dbReference>
<evidence type="ECO:0000313" key="2">
    <source>
        <dbReference type="Proteomes" id="UP000005876"/>
    </source>
</evidence>
<dbReference type="HOGENOM" id="CLU_2383419_0_0_9"/>
<dbReference type="AlphaFoldDB" id="G7W2B2"/>
<dbReference type="EMBL" id="CP003107">
    <property type="protein sequence ID" value="AET59696.1"/>
    <property type="molecule type" value="Genomic_DNA"/>
</dbReference>
<reference evidence="1 2" key="3">
    <citation type="journal article" date="2012" name="J. Bacteriol.">
        <title>Genome Sequence of Paenibacillus terrae HPL-003, a Xylanase-Producing Bacterium Isolated from Soil Found in Forest Residue.</title>
        <authorList>
            <person name="Shin S.H."/>
            <person name="Kim S."/>
            <person name="Kim J.Y."/>
            <person name="Song H.Y."/>
            <person name="Cho S.J."/>
            <person name="Kim D.R."/>
            <person name="Lee K.I."/>
            <person name="Lim H.K."/>
            <person name="Park N.J."/>
            <person name="Hwang I.T."/>
            <person name="Yang K.S."/>
        </authorList>
    </citation>
    <scope>NUCLEOTIDE SEQUENCE [LARGE SCALE GENOMIC DNA]</scope>
    <source>
        <strain evidence="1 2">HPL-003</strain>
    </source>
</reference>
<accession>G7W2B2</accession>
<dbReference type="Proteomes" id="UP000005876">
    <property type="component" value="Chromosome"/>
</dbReference>
<sequence>MNARMEMFLLEIMKLDNIIKNPNKGFVLIGTNIGLDNQDHTKLKKLIGSKIQVDKLDGTICELDVLDISISFSIANLPLIGISVQESEHIKEIKKGSLVRI</sequence>
<dbReference type="STRING" id="985665.HPL003_14725"/>
<dbReference type="KEGG" id="pta:HPL003_14725"/>